<dbReference type="Pfam" id="PF00268">
    <property type="entry name" value="Ribonuc_red_sm"/>
    <property type="match status" value="1"/>
</dbReference>
<reference evidence="2 3" key="1">
    <citation type="journal article" date="2020" name="Nat. Food">
        <title>A phased Vanilla planifolia genome enables genetic improvement of flavour and production.</title>
        <authorList>
            <person name="Hasing T."/>
            <person name="Tang H."/>
            <person name="Brym M."/>
            <person name="Khazi F."/>
            <person name="Huang T."/>
            <person name="Chambers A.H."/>
        </authorList>
    </citation>
    <scope>NUCLEOTIDE SEQUENCE [LARGE SCALE GENOMIC DNA]</scope>
    <source>
        <tissue evidence="2">Leaf</tissue>
    </source>
</reference>
<dbReference type="InterPro" id="IPR009078">
    <property type="entry name" value="Ferritin-like_SF"/>
</dbReference>
<dbReference type="Proteomes" id="UP000639772">
    <property type="component" value="Chromosome 13"/>
</dbReference>
<dbReference type="GO" id="GO:0009263">
    <property type="term" value="P:deoxyribonucleotide biosynthetic process"/>
    <property type="evidence" value="ECO:0007669"/>
    <property type="project" value="InterPro"/>
</dbReference>
<dbReference type="EMBL" id="JADCNM010000013">
    <property type="protein sequence ID" value="KAG0456638.1"/>
    <property type="molecule type" value="Genomic_DNA"/>
</dbReference>
<dbReference type="InterPro" id="IPR000358">
    <property type="entry name" value="RNR_small_fam"/>
</dbReference>
<evidence type="ECO:0000256" key="1">
    <source>
        <dbReference type="SAM" id="Phobius"/>
    </source>
</evidence>
<keyword evidence="1" id="KW-1133">Transmembrane helix</keyword>
<dbReference type="Gene3D" id="1.10.620.20">
    <property type="entry name" value="Ribonucleotide Reductase, subunit A"/>
    <property type="match status" value="1"/>
</dbReference>
<sequence length="60" mass="6979">MIFAVPSATGKDEWAFRWINTSKTFIERLLAFVCVEGIFFSGSFYTISWHKKRGLMLELT</sequence>
<name>A0A835UCX8_VANPL</name>
<evidence type="ECO:0000313" key="3">
    <source>
        <dbReference type="Proteomes" id="UP000639772"/>
    </source>
</evidence>
<dbReference type="GO" id="GO:0016491">
    <property type="term" value="F:oxidoreductase activity"/>
    <property type="evidence" value="ECO:0007669"/>
    <property type="project" value="InterPro"/>
</dbReference>
<dbReference type="OrthoDB" id="10248373at2759"/>
<organism evidence="2 3">
    <name type="scientific">Vanilla planifolia</name>
    <name type="common">Vanilla</name>
    <dbReference type="NCBI Taxonomy" id="51239"/>
    <lineage>
        <taxon>Eukaryota</taxon>
        <taxon>Viridiplantae</taxon>
        <taxon>Streptophyta</taxon>
        <taxon>Embryophyta</taxon>
        <taxon>Tracheophyta</taxon>
        <taxon>Spermatophyta</taxon>
        <taxon>Magnoliopsida</taxon>
        <taxon>Liliopsida</taxon>
        <taxon>Asparagales</taxon>
        <taxon>Orchidaceae</taxon>
        <taxon>Vanilloideae</taxon>
        <taxon>Vanilleae</taxon>
        <taxon>Vanilla</taxon>
    </lineage>
</organism>
<proteinExistence type="predicted"/>
<keyword evidence="1" id="KW-0812">Transmembrane</keyword>
<protein>
    <submittedName>
        <fullName evidence="2">Uncharacterized protein</fullName>
    </submittedName>
</protein>
<feature type="transmembrane region" description="Helical" evidence="1">
    <location>
        <begin position="29"/>
        <end position="47"/>
    </location>
</feature>
<dbReference type="InterPro" id="IPR012348">
    <property type="entry name" value="RNR-like"/>
</dbReference>
<accession>A0A835UCX8</accession>
<dbReference type="AlphaFoldDB" id="A0A835UCX8"/>
<dbReference type="PANTHER" id="PTHR23409">
    <property type="entry name" value="RIBONUCLEOSIDE-DIPHOSPHATE REDUCTASE SMALL CHAIN"/>
    <property type="match status" value="1"/>
</dbReference>
<dbReference type="SUPFAM" id="SSF47240">
    <property type="entry name" value="Ferritin-like"/>
    <property type="match status" value="1"/>
</dbReference>
<dbReference type="PANTHER" id="PTHR23409:SF18">
    <property type="entry name" value="RIBONUCLEOSIDE-DIPHOSPHATE REDUCTASE SUBUNIT M2"/>
    <property type="match status" value="1"/>
</dbReference>
<keyword evidence="1" id="KW-0472">Membrane</keyword>
<comment type="caution">
    <text evidence="2">The sequence shown here is derived from an EMBL/GenBank/DDBJ whole genome shotgun (WGS) entry which is preliminary data.</text>
</comment>
<gene>
    <name evidence="2" type="ORF">HPP92_024426</name>
</gene>
<evidence type="ECO:0000313" key="2">
    <source>
        <dbReference type="EMBL" id="KAG0456638.1"/>
    </source>
</evidence>